<feature type="chain" id="PRO_5004545252" evidence="2">
    <location>
        <begin position="23"/>
        <end position="201"/>
    </location>
</feature>
<keyword evidence="3" id="KW-0449">Lipoprotein</keyword>
<name>S6A1H5_9SPIR</name>
<evidence type="ECO:0000256" key="2">
    <source>
        <dbReference type="SAM" id="SignalP"/>
    </source>
</evidence>
<dbReference type="EMBL" id="CP004120">
    <property type="protein sequence ID" value="AGT44678.1"/>
    <property type="molecule type" value="Genomic_DNA"/>
</dbReference>
<dbReference type="GeneID" id="301090668"/>
<sequence length="201" mass="22441">MKKLVYIFIIFAIMLLTSCVSQQVKTDNNAGLKPSSEENMKKAGTEEAVKPAESAQPAASENPAPKSPSDEDVIAEFNGVAITRKDKKLAKSEIEEVVKKLNTVTSQKDYSRWLLYLSSAYKTEYSRADVLKRTSESLPGIAKGIVLKDLSDYFSYVFVPSRQQMRVDDIKYLSPSKVQVIQGKLILYNLGKINGKWLLVP</sequence>
<dbReference type="AlphaFoldDB" id="S6A1H5"/>
<keyword evidence="2" id="KW-0732">Signal</keyword>
<dbReference type="HOGENOM" id="CLU_118622_0_0_12"/>
<evidence type="ECO:0000256" key="1">
    <source>
        <dbReference type="SAM" id="MobiDB-lite"/>
    </source>
</evidence>
<dbReference type="Proteomes" id="UP000015620">
    <property type="component" value="Chromosome"/>
</dbReference>
<evidence type="ECO:0000313" key="4">
    <source>
        <dbReference type="Proteomes" id="UP000015620"/>
    </source>
</evidence>
<reference evidence="3 4" key="1">
    <citation type="journal article" date="2013" name="PLoS ONE">
        <title>Genome-Wide Relatedness of Treponema pedis, from Gingiva and Necrotic Skin Lesions of Pigs, with the Human Oral Pathogen Treponema denticola.</title>
        <authorList>
            <person name="Svartstrom O."/>
            <person name="Mushtaq M."/>
            <person name="Pringle M."/>
            <person name="Segerman B."/>
        </authorList>
    </citation>
    <scope>NUCLEOTIDE SEQUENCE [LARGE SCALE GENOMIC DNA]</scope>
    <source>
        <strain evidence="3">T A4</strain>
    </source>
</reference>
<dbReference type="RefSeq" id="WP_020965974.1">
    <property type="nucleotide sequence ID" value="NC_022097.1"/>
</dbReference>
<dbReference type="PATRIC" id="fig|1291379.3.peg.2176"/>
<dbReference type="PROSITE" id="PS51257">
    <property type="entry name" value="PROKAR_LIPOPROTEIN"/>
    <property type="match status" value="1"/>
</dbReference>
<feature type="region of interest" description="Disordered" evidence="1">
    <location>
        <begin position="27"/>
        <end position="71"/>
    </location>
</feature>
<dbReference type="STRING" id="1291379.TPE_2204"/>
<accession>S6A1H5</accession>
<feature type="signal peptide" evidence="2">
    <location>
        <begin position="1"/>
        <end position="22"/>
    </location>
</feature>
<keyword evidence="4" id="KW-1185">Reference proteome</keyword>
<gene>
    <name evidence="3" type="ORF">TPE_2204</name>
</gene>
<feature type="compositionally biased region" description="Basic and acidic residues" evidence="1">
    <location>
        <begin position="35"/>
        <end position="50"/>
    </location>
</feature>
<evidence type="ECO:0000313" key="3">
    <source>
        <dbReference type="EMBL" id="AGT44678.1"/>
    </source>
</evidence>
<proteinExistence type="predicted"/>
<protein>
    <submittedName>
        <fullName evidence="3">Lipoprotein</fullName>
    </submittedName>
</protein>
<dbReference type="KEGG" id="tped:TPE_2204"/>
<organism evidence="3 4">
    <name type="scientific">Treponema pedis str. T A4</name>
    <dbReference type="NCBI Taxonomy" id="1291379"/>
    <lineage>
        <taxon>Bacteria</taxon>
        <taxon>Pseudomonadati</taxon>
        <taxon>Spirochaetota</taxon>
        <taxon>Spirochaetia</taxon>
        <taxon>Spirochaetales</taxon>
        <taxon>Treponemataceae</taxon>
        <taxon>Treponema</taxon>
    </lineage>
</organism>